<dbReference type="RefSeq" id="WP_010043861.1">
    <property type="nucleotide sequence ID" value="NZ_CP025958.1"/>
</dbReference>
<dbReference type="OrthoDB" id="9969409at2"/>
<reference evidence="3 4" key="1">
    <citation type="submission" date="2018-01" db="EMBL/GenBank/DDBJ databases">
        <title>G. obscuriglobus.</title>
        <authorList>
            <person name="Franke J."/>
            <person name="Blomberg W."/>
            <person name="Selmecki A."/>
        </authorList>
    </citation>
    <scope>NUCLEOTIDE SEQUENCE [LARGE SCALE GENOMIC DNA]</scope>
    <source>
        <strain evidence="3 4">DSM 5831</strain>
    </source>
</reference>
<evidence type="ECO:0000256" key="1">
    <source>
        <dbReference type="ARBA" id="ARBA00022729"/>
    </source>
</evidence>
<evidence type="ECO:0008006" key="5">
    <source>
        <dbReference type="Google" id="ProtNLM"/>
    </source>
</evidence>
<dbReference type="InterPro" id="IPR028994">
    <property type="entry name" value="Integrin_alpha_N"/>
</dbReference>
<feature type="region of interest" description="Disordered" evidence="2">
    <location>
        <begin position="395"/>
        <end position="415"/>
    </location>
</feature>
<dbReference type="AlphaFoldDB" id="A0A2Z3GPN3"/>
<dbReference type="EMBL" id="CP025958">
    <property type="protein sequence ID" value="AWM35763.1"/>
    <property type="molecule type" value="Genomic_DNA"/>
</dbReference>
<dbReference type="SUPFAM" id="SSF69318">
    <property type="entry name" value="Integrin alpha N-terminal domain"/>
    <property type="match status" value="1"/>
</dbReference>
<dbReference type="KEGG" id="gog:C1280_01130"/>
<sequence>MPATFTPNAFGGGVFDPFDNLSIEVRSASGDVNADGVADIITAEGPGAGSGSRIRIYDGRAARFSSQAVLISDFYAYSNVPGASQAPGFAGGVFVAAGDFNGDGFAEVATSAGAGASGHVKVFDFNNNGSFAGNNPALRTSFFAYPGFLGEIRVTTLSRAPNTSPMLVTASGAGTTQSDIRLYSNAFSIGEIGPATLVNPVSQSFPYPGYLGGVSVAGGNNGQLFVAPISGASQFSTFTLDPFSFGGTALVPGATFQTGFSNPTDVRLGLADVNGDGILDVLSSSVGQNSAASISAFSLTNGLTTLDSLNGFQGFGFFGNSWLGSSAFTGAARPTAGTAGFAGAGLAGTGLASQQGLIAPGATQGLQAGGPVFFNSGAFSPPSYTSNQTPVFFNPGTSGPTRGQPSNSTLAPGVI</sequence>
<gene>
    <name evidence="3" type="ORF">C1280_01130</name>
</gene>
<evidence type="ECO:0000256" key="2">
    <source>
        <dbReference type="SAM" id="MobiDB-lite"/>
    </source>
</evidence>
<organism evidence="3 4">
    <name type="scientific">Gemmata obscuriglobus</name>
    <dbReference type="NCBI Taxonomy" id="114"/>
    <lineage>
        <taxon>Bacteria</taxon>
        <taxon>Pseudomonadati</taxon>
        <taxon>Planctomycetota</taxon>
        <taxon>Planctomycetia</taxon>
        <taxon>Gemmatales</taxon>
        <taxon>Gemmataceae</taxon>
        <taxon>Gemmata</taxon>
    </lineage>
</organism>
<dbReference type="Proteomes" id="UP000245802">
    <property type="component" value="Chromosome"/>
</dbReference>
<dbReference type="Gene3D" id="2.130.10.130">
    <property type="entry name" value="Integrin alpha, N-terminal"/>
    <property type="match status" value="1"/>
</dbReference>
<dbReference type="InterPro" id="IPR013517">
    <property type="entry name" value="FG-GAP"/>
</dbReference>
<keyword evidence="4" id="KW-1185">Reference proteome</keyword>
<evidence type="ECO:0000313" key="3">
    <source>
        <dbReference type="EMBL" id="AWM35763.1"/>
    </source>
</evidence>
<proteinExistence type="predicted"/>
<evidence type="ECO:0000313" key="4">
    <source>
        <dbReference type="Proteomes" id="UP000245802"/>
    </source>
</evidence>
<protein>
    <recommendedName>
        <fullName evidence="5">VCBS repeat-containing protein</fullName>
    </recommendedName>
</protein>
<name>A0A2Z3GPN3_9BACT</name>
<dbReference type="Pfam" id="PF01839">
    <property type="entry name" value="FG-GAP"/>
    <property type="match status" value="1"/>
</dbReference>
<accession>A0A2Z3GPN3</accession>
<keyword evidence="1" id="KW-0732">Signal</keyword>